<evidence type="ECO:0000256" key="1">
    <source>
        <dbReference type="ARBA" id="ARBA00000830"/>
    </source>
</evidence>
<dbReference type="Pfam" id="PF13419">
    <property type="entry name" value="HAD_2"/>
    <property type="match status" value="1"/>
</dbReference>
<sequence>MSYAAYLFDFDYTLADSSRGIVMCFRHVLQRHGYGDVTDDAIRRTIGKTLEESFALLTGVDDPTRLAAFKAEYRREADVHMTPNTRLFPETLHVLQTLKERGARVGIISTKYRFRIHELLDQHLPADFLDIVVGGEDVTRAKPDPEGLLLAIERLGVEKTDVLYVGDSTVDAETARAAGVDFAGVTHGVTTADELAAYPHRRIMASLDELLDEDEKTPHPTARRRIAVHQVLILALLLWIACEESFPLDDDPTYLFFLFFLAYLLRVLRTRRVLPPAAKQWLRTRCHPLIVRCRALHIRQIRGKTPAPLSTQPCTCRNCGHTFTGNFCPRCGQTRSVYRFRLKHAPGNILRSLFRVDGKFGRTLVALLYRPGHLMRDFMQGRRASHSMPLQTLFLLVAFYLLAVQLVIPQIQTEKPTVESDSVQVAKLRESIADLQEDSVYADDTLSKAANELAIALLQKELTQKLHTADSLAAADQSDLDELSQAARTLAGETKLSHRLEAGIRSVPFLNRVWELLKRWSHGNRTLHVVATLPLLAIATLWAFQSRRRLRRCPPKVCFNLMEHFFIQAYIAGQIMLVSILLLPIGLTAYADDLFALPWWAIFLLFWWDFRQLYLCSWWESLGRTLLMFVYALLLLIGIVMFVLLLIAAAESLL</sequence>
<dbReference type="InterPro" id="IPR023214">
    <property type="entry name" value="HAD_sf"/>
</dbReference>
<dbReference type="Proteomes" id="UP000824023">
    <property type="component" value="Unassembled WGS sequence"/>
</dbReference>
<feature type="transmembrane region" description="Helical" evidence="5">
    <location>
        <begin position="626"/>
        <end position="650"/>
    </location>
</feature>
<accession>A0A9D2CXE4</accession>
<dbReference type="GO" id="GO:0005829">
    <property type="term" value="C:cytosol"/>
    <property type="evidence" value="ECO:0007669"/>
    <property type="project" value="TreeGrafter"/>
</dbReference>
<dbReference type="NCBIfam" id="TIGR01549">
    <property type="entry name" value="HAD-SF-IA-v1"/>
    <property type="match status" value="1"/>
</dbReference>
<evidence type="ECO:0000256" key="2">
    <source>
        <dbReference type="ARBA" id="ARBA00004818"/>
    </source>
</evidence>
<dbReference type="InterPro" id="IPR050155">
    <property type="entry name" value="HAD-like_hydrolase_sf"/>
</dbReference>
<feature type="transmembrane region" description="Helical" evidence="5">
    <location>
        <begin position="526"/>
        <end position="544"/>
    </location>
</feature>
<reference evidence="6" key="1">
    <citation type="journal article" date="2021" name="PeerJ">
        <title>Extensive microbial diversity within the chicken gut microbiome revealed by metagenomics and culture.</title>
        <authorList>
            <person name="Gilroy R."/>
            <person name="Ravi A."/>
            <person name="Getino M."/>
            <person name="Pursley I."/>
            <person name="Horton D.L."/>
            <person name="Alikhan N.F."/>
            <person name="Baker D."/>
            <person name="Gharbi K."/>
            <person name="Hall N."/>
            <person name="Watson M."/>
            <person name="Adriaenssens E.M."/>
            <person name="Foster-Nyarko E."/>
            <person name="Jarju S."/>
            <person name="Secka A."/>
            <person name="Antonio M."/>
            <person name="Oren A."/>
            <person name="Chaudhuri R.R."/>
            <person name="La Ragione R."/>
            <person name="Hildebrand F."/>
            <person name="Pallen M.J."/>
        </authorList>
    </citation>
    <scope>NUCLEOTIDE SEQUENCE</scope>
    <source>
        <strain evidence="6">ChiHjej12B11-24981</strain>
    </source>
</reference>
<feature type="transmembrane region" description="Helical" evidence="5">
    <location>
        <begin position="253"/>
        <end position="269"/>
    </location>
</feature>
<dbReference type="AlphaFoldDB" id="A0A9D2CXE4"/>
<evidence type="ECO:0000256" key="4">
    <source>
        <dbReference type="ARBA" id="ARBA00013078"/>
    </source>
</evidence>
<dbReference type="GO" id="GO:0008967">
    <property type="term" value="F:phosphoglycolate phosphatase activity"/>
    <property type="evidence" value="ECO:0007669"/>
    <property type="project" value="UniProtKB-EC"/>
</dbReference>
<keyword evidence="5" id="KW-0472">Membrane</keyword>
<feature type="transmembrane region" description="Helical" evidence="5">
    <location>
        <begin position="388"/>
        <end position="408"/>
    </location>
</feature>
<comment type="similarity">
    <text evidence="3">Belongs to the HAD-like hydrolase superfamily. CbbY/CbbZ/Gph/YieH family.</text>
</comment>
<dbReference type="PANTHER" id="PTHR43434:SF1">
    <property type="entry name" value="PHOSPHOGLYCOLATE PHOSPHATASE"/>
    <property type="match status" value="1"/>
</dbReference>
<dbReference type="InterPro" id="IPR022134">
    <property type="entry name" value="DUF3667"/>
</dbReference>
<keyword evidence="5" id="KW-0812">Transmembrane</keyword>
<feature type="transmembrane region" description="Helical" evidence="5">
    <location>
        <begin position="565"/>
        <end position="591"/>
    </location>
</feature>
<dbReference type="SUPFAM" id="SSF56784">
    <property type="entry name" value="HAD-like"/>
    <property type="match status" value="1"/>
</dbReference>
<dbReference type="Gene3D" id="1.10.150.240">
    <property type="entry name" value="Putative phosphatase, domain 2"/>
    <property type="match status" value="1"/>
</dbReference>
<evidence type="ECO:0000313" key="7">
    <source>
        <dbReference type="Proteomes" id="UP000824023"/>
    </source>
</evidence>
<gene>
    <name evidence="6" type="ORF">H9819_06550</name>
</gene>
<evidence type="ECO:0000313" key="6">
    <source>
        <dbReference type="EMBL" id="HIZ01897.1"/>
    </source>
</evidence>
<comment type="caution">
    <text evidence="6">The sequence shown here is derived from an EMBL/GenBank/DDBJ whole genome shotgun (WGS) entry which is preliminary data.</text>
</comment>
<comment type="catalytic activity">
    <reaction evidence="1">
        <text>2-phosphoglycolate + H2O = glycolate + phosphate</text>
        <dbReference type="Rhea" id="RHEA:14369"/>
        <dbReference type="ChEBI" id="CHEBI:15377"/>
        <dbReference type="ChEBI" id="CHEBI:29805"/>
        <dbReference type="ChEBI" id="CHEBI:43474"/>
        <dbReference type="ChEBI" id="CHEBI:58033"/>
        <dbReference type="EC" id="3.1.3.18"/>
    </reaction>
</comment>
<dbReference type="InterPro" id="IPR023198">
    <property type="entry name" value="PGP-like_dom2"/>
</dbReference>
<dbReference type="Pfam" id="PF12412">
    <property type="entry name" value="DUF3667"/>
    <property type="match status" value="1"/>
</dbReference>
<feature type="transmembrane region" description="Helical" evidence="5">
    <location>
        <begin position="226"/>
        <end position="241"/>
    </location>
</feature>
<dbReference type="InterPro" id="IPR006439">
    <property type="entry name" value="HAD-SF_hydro_IA"/>
</dbReference>
<feature type="transmembrane region" description="Helical" evidence="5">
    <location>
        <begin position="597"/>
        <end position="614"/>
    </location>
</feature>
<proteinExistence type="inferred from homology"/>
<dbReference type="SFLD" id="SFLDS00003">
    <property type="entry name" value="Haloacid_Dehalogenase"/>
    <property type="match status" value="1"/>
</dbReference>
<dbReference type="InterPro" id="IPR036412">
    <property type="entry name" value="HAD-like_sf"/>
</dbReference>
<protein>
    <recommendedName>
        <fullName evidence="4">phosphoglycolate phosphatase</fullName>
        <ecNumber evidence="4">3.1.3.18</ecNumber>
    </recommendedName>
</protein>
<reference evidence="6" key="2">
    <citation type="submission" date="2021-04" db="EMBL/GenBank/DDBJ databases">
        <authorList>
            <person name="Gilroy R."/>
        </authorList>
    </citation>
    <scope>NUCLEOTIDE SEQUENCE</scope>
    <source>
        <strain evidence="6">ChiHjej12B11-24981</strain>
    </source>
</reference>
<dbReference type="EC" id="3.1.3.18" evidence="4"/>
<evidence type="ECO:0000256" key="3">
    <source>
        <dbReference type="ARBA" id="ARBA00006171"/>
    </source>
</evidence>
<name>A0A9D2CXE4_9BACE</name>
<dbReference type="Gene3D" id="3.40.50.1000">
    <property type="entry name" value="HAD superfamily/HAD-like"/>
    <property type="match status" value="1"/>
</dbReference>
<dbReference type="PANTHER" id="PTHR43434">
    <property type="entry name" value="PHOSPHOGLYCOLATE PHOSPHATASE"/>
    <property type="match status" value="1"/>
</dbReference>
<dbReference type="GO" id="GO:0006281">
    <property type="term" value="P:DNA repair"/>
    <property type="evidence" value="ECO:0007669"/>
    <property type="project" value="TreeGrafter"/>
</dbReference>
<keyword evidence="6" id="KW-0378">Hydrolase</keyword>
<keyword evidence="5" id="KW-1133">Transmembrane helix</keyword>
<evidence type="ECO:0000256" key="5">
    <source>
        <dbReference type="SAM" id="Phobius"/>
    </source>
</evidence>
<dbReference type="SFLD" id="SFLDG01135">
    <property type="entry name" value="C1.5.6:_HAD__Beta-PGM__Phospha"/>
    <property type="match status" value="1"/>
</dbReference>
<dbReference type="SFLD" id="SFLDG01129">
    <property type="entry name" value="C1.5:_HAD__Beta-PGM__Phosphata"/>
    <property type="match status" value="1"/>
</dbReference>
<dbReference type="InterPro" id="IPR041492">
    <property type="entry name" value="HAD_2"/>
</dbReference>
<comment type="pathway">
    <text evidence="2">Organic acid metabolism; glycolate biosynthesis; glycolate from 2-phosphoglycolate: step 1/1.</text>
</comment>
<dbReference type="EMBL" id="DXCK01000090">
    <property type="protein sequence ID" value="HIZ01897.1"/>
    <property type="molecule type" value="Genomic_DNA"/>
</dbReference>
<organism evidence="6 7">
    <name type="scientific">Candidatus Bacteroides merdipullorum</name>
    <dbReference type="NCBI Taxonomy" id="2838474"/>
    <lineage>
        <taxon>Bacteria</taxon>
        <taxon>Pseudomonadati</taxon>
        <taxon>Bacteroidota</taxon>
        <taxon>Bacteroidia</taxon>
        <taxon>Bacteroidales</taxon>
        <taxon>Bacteroidaceae</taxon>
        <taxon>Bacteroides</taxon>
    </lineage>
</organism>